<dbReference type="PANTHER" id="PTHR31973:SF166">
    <property type="entry name" value="OS10G0104700 PROTEIN"/>
    <property type="match status" value="1"/>
</dbReference>
<evidence type="ECO:0000256" key="5">
    <source>
        <dbReference type="SAM" id="MobiDB-lite"/>
    </source>
</evidence>
<dbReference type="Pfam" id="PF03108">
    <property type="entry name" value="DBD_Tnp_Mut"/>
    <property type="match status" value="1"/>
</dbReference>
<dbReference type="PROSITE" id="PS50966">
    <property type="entry name" value="ZF_SWIM"/>
    <property type="match status" value="1"/>
</dbReference>
<dbReference type="InterPro" id="IPR018289">
    <property type="entry name" value="MULE_transposase_dom"/>
</dbReference>
<sequence>RGHYRVGDPNSAVAAHGFLFPTTPLGLFLLFPSPFSHSVFQFLHLGGFPRQEAEKRRTEDHIVSCQRTMVEGGIVAICQYGGEFVSDSDGSMAYSGGDAHVIDISRDMPLDDFKLEVTSLFDIDMSATCIKYFLPNNKQTLITISSDRDLQRMIDFHASSATVDIFILNKVNNRTNGSLVIASGTSTDVPGRNVRRRKRAPVLTVGDRITGSGAASLGDSGAFHVPTLMNIDNGGQRNDTVVEDMDIRDTEDVVGYSDIPAAIADNIILPNALVLPETIITGVGQEFDNVKDLRTKLFQYAMSKGFAYKFVKSEHTRVTVKCIMENCPWRLHASKSSYKQKIIIKILNNEHTCGCGAGGEVQPKATKKWLVDIIKDKLRDSPLYKTKEILRDLSEEYGINLKYYQVWRGKTDAQKELLNLHEEAYNQLPIFCEKILESNPGTVVTLATSADLKFRIFVSFHASLHGFEYGCRPLLFLDKIPLKENTHLKLLAAASVDGDDGIFPIAFAAVEAETQDSWVWFLEQLKYAIGTSRTITFISDRENGLDVAVPKVFEDSYHSFCLLHLVEEFKAELNKGPWTQGVKDALVEELEGAAQTCYVEEFNARVECIKNISEDAAEWVMASKPEQWSSALFKGSRYGHCSSDAVESFSTWIPLDQESSVVLMIDAMRRKIMEEMHARRESSSKWEDVLTPSMEQKLQKEKTKASKLMVLRSSENVFEVRGGTIDVINTGCWECTCRRWQISGLPCMHAVSVINHLGRSVYDYCSQYFRSDIYRVAYSELVYPIPDVEKISSSFGANIPTPRNRRPRGILKQARDRSQSVRGHHCSRCRGSGHNKATCKALV</sequence>
<gene>
    <name evidence="7" type="primary">FRS8_0</name>
    <name evidence="7" type="ORF">g.98154</name>
</gene>
<evidence type="ECO:0000256" key="3">
    <source>
        <dbReference type="ARBA" id="ARBA00022833"/>
    </source>
</evidence>
<dbReference type="PANTHER" id="PTHR31973">
    <property type="entry name" value="POLYPROTEIN, PUTATIVE-RELATED"/>
    <property type="match status" value="1"/>
</dbReference>
<dbReference type="InterPro" id="IPR004332">
    <property type="entry name" value="Transposase_MuDR"/>
</dbReference>
<dbReference type="EMBL" id="GDJX01014225">
    <property type="protein sequence ID" value="JAT53711.1"/>
    <property type="molecule type" value="Transcribed_RNA"/>
</dbReference>
<feature type="non-terminal residue" evidence="7">
    <location>
        <position position="1"/>
    </location>
</feature>
<reference evidence="7" key="1">
    <citation type="submission" date="2015-07" db="EMBL/GenBank/DDBJ databases">
        <title>Transcriptome Assembly of Anthurium amnicola.</title>
        <authorList>
            <person name="Suzuki J."/>
        </authorList>
    </citation>
    <scope>NUCLEOTIDE SEQUENCE</scope>
</reference>
<evidence type="ECO:0000259" key="6">
    <source>
        <dbReference type="PROSITE" id="PS50966"/>
    </source>
</evidence>
<evidence type="ECO:0000256" key="2">
    <source>
        <dbReference type="ARBA" id="ARBA00022771"/>
    </source>
</evidence>
<keyword evidence="1" id="KW-0479">Metal-binding</keyword>
<dbReference type="Pfam" id="PF00564">
    <property type="entry name" value="PB1"/>
    <property type="match status" value="1"/>
</dbReference>
<dbReference type="AlphaFoldDB" id="A0A1D1YGG4"/>
<dbReference type="InterPro" id="IPR000270">
    <property type="entry name" value="PB1_dom"/>
</dbReference>
<dbReference type="InterPro" id="IPR007527">
    <property type="entry name" value="Znf_SWIM"/>
</dbReference>
<evidence type="ECO:0000256" key="1">
    <source>
        <dbReference type="ARBA" id="ARBA00022723"/>
    </source>
</evidence>
<dbReference type="Pfam" id="PF04434">
    <property type="entry name" value="SWIM"/>
    <property type="match status" value="1"/>
</dbReference>
<organism evidence="7">
    <name type="scientific">Anthurium amnicola</name>
    <dbReference type="NCBI Taxonomy" id="1678845"/>
    <lineage>
        <taxon>Eukaryota</taxon>
        <taxon>Viridiplantae</taxon>
        <taxon>Streptophyta</taxon>
        <taxon>Embryophyta</taxon>
        <taxon>Tracheophyta</taxon>
        <taxon>Spermatophyta</taxon>
        <taxon>Magnoliopsida</taxon>
        <taxon>Liliopsida</taxon>
        <taxon>Araceae</taxon>
        <taxon>Pothoideae</taxon>
        <taxon>Potheae</taxon>
        <taxon>Anthurium</taxon>
    </lineage>
</organism>
<protein>
    <submittedName>
        <fullName evidence="7">Protein FAR1-RELATED SEQUENCE 8</fullName>
    </submittedName>
</protein>
<keyword evidence="2 4" id="KW-0863">Zinc-finger</keyword>
<proteinExistence type="predicted"/>
<dbReference type="SMART" id="SM00666">
    <property type="entry name" value="PB1"/>
    <property type="match status" value="1"/>
</dbReference>
<evidence type="ECO:0000313" key="7">
    <source>
        <dbReference type="EMBL" id="JAT53711.1"/>
    </source>
</evidence>
<name>A0A1D1YGG4_9ARAE</name>
<accession>A0A1D1YGG4</accession>
<dbReference type="SUPFAM" id="SSF54277">
    <property type="entry name" value="CAD &amp; PB1 domains"/>
    <property type="match status" value="1"/>
</dbReference>
<dbReference type="CDD" id="cd06410">
    <property type="entry name" value="PB1_UP2"/>
    <property type="match status" value="1"/>
</dbReference>
<evidence type="ECO:0000256" key="4">
    <source>
        <dbReference type="PROSITE-ProRule" id="PRU00325"/>
    </source>
</evidence>
<dbReference type="GO" id="GO:0008270">
    <property type="term" value="F:zinc ion binding"/>
    <property type="evidence" value="ECO:0007669"/>
    <property type="project" value="UniProtKB-KW"/>
</dbReference>
<keyword evidence="3" id="KW-0862">Zinc</keyword>
<dbReference type="SMART" id="SM00575">
    <property type="entry name" value="ZnF_PMZ"/>
    <property type="match status" value="1"/>
</dbReference>
<dbReference type="Gene3D" id="3.10.20.90">
    <property type="entry name" value="Phosphatidylinositol 3-kinase Catalytic Subunit, Chain A, domain 1"/>
    <property type="match status" value="1"/>
</dbReference>
<dbReference type="InterPro" id="IPR006564">
    <property type="entry name" value="Znf_PMZ"/>
</dbReference>
<feature type="region of interest" description="Disordered" evidence="5">
    <location>
        <begin position="799"/>
        <end position="834"/>
    </location>
</feature>
<feature type="domain" description="SWIM-type" evidence="6">
    <location>
        <begin position="718"/>
        <end position="758"/>
    </location>
</feature>
<dbReference type="Pfam" id="PF10551">
    <property type="entry name" value="MULE"/>
    <property type="match status" value="1"/>
</dbReference>
<feature type="compositionally biased region" description="Basic residues" evidence="5">
    <location>
        <begin position="822"/>
        <end position="833"/>
    </location>
</feature>